<dbReference type="Pfam" id="PF13482">
    <property type="entry name" value="RNase_H_2"/>
    <property type="match status" value="1"/>
</dbReference>
<dbReference type="GO" id="GO:0004386">
    <property type="term" value="F:helicase activity"/>
    <property type="evidence" value="ECO:0007669"/>
    <property type="project" value="UniProtKB-KW"/>
</dbReference>
<feature type="domain" description="YprB ribonuclease H-like" evidence="1">
    <location>
        <begin position="344"/>
        <end position="538"/>
    </location>
</feature>
<dbReference type="SUPFAM" id="SSF53098">
    <property type="entry name" value="Ribonuclease H-like"/>
    <property type="match status" value="1"/>
</dbReference>
<evidence type="ECO:0000313" key="2">
    <source>
        <dbReference type="EMBL" id="MBO1266683.1"/>
    </source>
</evidence>
<dbReference type="EMBL" id="JAFNLL010000002">
    <property type="protein sequence ID" value="MBO1266683.1"/>
    <property type="molecule type" value="Genomic_DNA"/>
</dbReference>
<keyword evidence="3" id="KW-1185">Reference proteome</keyword>
<protein>
    <submittedName>
        <fullName evidence="2">TM0106 family RecB-like putative nuclease</fullName>
    </submittedName>
</protein>
<dbReference type="InterPro" id="IPR038720">
    <property type="entry name" value="YprB_RNase_H-like_dom"/>
</dbReference>
<organism evidence="2 3">
    <name type="scientific">Arthrobacter cavernae</name>
    <dbReference type="NCBI Taxonomy" id="2817681"/>
    <lineage>
        <taxon>Bacteria</taxon>
        <taxon>Bacillati</taxon>
        <taxon>Actinomycetota</taxon>
        <taxon>Actinomycetes</taxon>
        <taxon>Micrococcales</taxon>
        <taxon>Micrococcaceae</taxon>
        <taxon>Arthrobacter</taxon>
    </lineage>
</organism>
<dbReference type="InterPro" id="IPR012337">
    <property type="entry name" value="RNaseH-like_sf"/>
</dbReference>
<reference evidence="2" key="1">
    <citation type="submission" date="2021-03" db="EMBL/GenBank/DDBJ databases">
        <title>A new species, PO-11, isolated from a karst cave deposit.</title>
        <authorList>
            <person name="Zhaoxiaoyong W."/>
        </authorList>
    </citation>
    <scope>NUCLEOTIDE SEQUENCE</scope>
    <source>
        <strain evidence="2">PO-11</strain>
    </source>
</reference>
<dbReference type="Proteomes" id="UP000664164">
    <property type="component" value="Unassembled WGS sequence"/>
</dbReference>
<dbReference type="AlphaFoldDB" id="A0A939KKY7"/>
<dbReference type="InterPro" id="IPR019993">
    <property type="entry name" value="RecB_nuclease_TM0106_put"/>
</dbReference>
<evidence type="ECO:0000259" key="1">
    <source>
        <dbReference type="Pfam" id="PF13482"/>
    </source>
</evidence>
<dbReference type="GO" id="GO:0006281">
    <property type="term" value="P:DNA repair"/>
    <property type="evidence" value="ECO:0007669"/>
    <property type="project" value="UniProtKB-KW"/>
</dbReference>
<evidence type="ECO:0000313" key="3">
    <source>
        <dbReference type="Proteomes" id="UP000664164"/>
    </source>
</evidence>
<comment type="caution">
    <text evidence="2">The sequence shown here is derived from an EMBL/GenBank/DDBJ whole genome shotgun (WGS) entry which is preliminary data.</text>
</comment>
<gene>
    <name evidence="2" type="ORF">J1902_01580</name>
</gene>
<accession>A0A939KKY7</accession>
<name>A0A939KKY7_9MICC</name>
<proteinExistence type="predicted"/>
<dbReference type="NCBIfam" id="TIGR03491">
    <property type="entry name" value="TM0106 family RecB-like putative nuclease"/>
    <property type="match status" value="1"/>
</dbReference>
<sequence length="557" mass="61219">MFFLDSELDGQPQELVFSATDLVTAATCEYQVLRKLDEKLGRSVKPGFAAHAMLERTARLGDLHEKKVLAAFVEQFGTWDPAAGTGVYDVVPAGGAGPSGAPDRAGLLAKHEESIGALRSGADVVFQAAFFDGQFHGRSDFLVKQPGGAYAVYDTKLARRAKVTALLQLAAYGDQLQKAGITPDPTVTLVLGNGVHSGHPLNDILPVFRERRDRFLAMATQHRAEPTPVEWGDPRYLACGRCDYCAEQVVLHRDLLMVAGMRITRRKKLLEAGVHTIDALAAMADAADSATRRLQEQARLQTGTSTPDGTVAYTDKSGQARSITYSVLRANSLSRLPRPDAGDIFFDFEGDPLWQDPDTGQWGLEYLLGVVENPTEPGGEPLFRPFWAHSRAEERQAFIDFLDYVEQRRRKYPDMRIYHYAAYEKTALRKLSVMHTVGESAVDTLLREGVLVDLYDTVRHSIRVSENSYSLKKLEPLYMGEHLRSGDVTDAGASVVAYADYCTARDSGYSDEAASILAGIADYNEYDCLSTLGLRNWLLGLAAERSIEPGLLADSES</sequence>